<name>A0A0R0GR08_SOYBN</name>
<sequence>MPDLKPVLARSMLISHNHTCTICLFGAVLNLYHFPKGRLCAPGLIVCTPSSFLLLVVHNWSHSLMPSNGKFCKLLLITRLEEAKFSSLHAVRELLQPCSQIKRVN</sequence>
<dbReference type="InParanoid" id="A0A0R0GR08"/>
<evidence type="ECO:0000256" key="1">
    <source>
        <dbReference type="SAM" id="Phobius"/>
    </source>
</evidence>
<keyword evidence="1" id="KW-0472">Membrane</keyword>
<keyword evidence="1" id="KW-1133">Transmembrane helix</keyword>
<gene>
    <name evidence="2" type="ORF">GLYMA_13G198000</name>
</gene>
<dbReference type="EMBL" id="CM000846">
    <property type="protein sequence ID" value="KRH20748.1"/>
    <property type="molecule type" value="Genomic_DNA"/>
</dbReference>
<reference evidence="2" key="3">
    <citation type="submission" date="2018-07" db="EMBL/GenBank/DDBJ databases">
        <title>WGS assembly of Glycine max.</title>
        <authorList>
            <person name="Schmutz J."/>
            <person name="Cannon S."/>
            <person name="Schlueter J."/>
            <person name="Ma J."/>
            <person name="Mitros T."/>
            <person name="Nelson W."/>
            <person name="Hyten D."/>
            <person name="Song Q."/>
            <person name="Thelen J."/>
            <person name="Cheng J."/>
            <person name="Xu D."/>
            <person name="Hellsten U."/>
            <person name="May G."/>
            <person name="Yu Y."/>
            <person name="Sakurai T."/>
            <person name="Umezawa T."/>
            <person name="Bhattacharyya M."/>
            <person name="Sandhu D."/>
            <person name="Valliyodan B."/>
            <person name="Lindquist E."/>
            <person name="Peto M."/>
            <person name="Grant D."/>
            <person name="Shu S."/>
            <person name="Goodstein D."/>
            <person name="Barry K."/>
            <person name="Futrell-Griggs M."/>
            <person name="Abernathy B."/>
            <person name="Du J."/>
            <person name="Tian Z."/>
            <person name="Zhu L."/>
            <person name="Gill N."/>
            <person name="Joshi T."/>
            <person name="Libault M."/>
            <person name="Sethuraman A."/>
            <person name="Zhang X."/>
            <person name="Shinozaki K."/>
            <person name="Nguyen H."/>
            <person name="Wing R."/>
            <person name="Cregan P."/>
            <person name="Specht J."/>
            <person name="Grimwood J."/>
            <person name="Rokhsar D."/>
            <person name="Stacey G."/>
            <person name="Shoemaker R."/>
            <person name="Jackson S."/>
        </authorList>
    </citation>
    <scope>NUCLEOTIDE SEQUENCE</scope>
    <source>
        <tissue evidence="2">Callus</tissue>
    </source>
</reference>
<evidence type="ECO:0000313" key="4">
    <source>
        <dbReference type="Proteomes" id="UP000008827"/>
    </source>
</evidence>
<keyword evidence="4" id="KW-1185">Reference proteome</keyword>
<dbReference type="AlphaFoldDB" id="A0A0R0GR08"/>
<protein>
    <submittedName>
        <fullName evidence="2 3">Uncharacterized protein</fullName>
    </submittedName>
</protein>
<feature type="transmembrane region" description="Helical" evidence="1">
    <location>
        <begin position="12"/>
        <end position="32"/>
    </location>
</feature>
<reference evidence="2 3" key="1">
    <citation type="journal article" date="2010" name="Nature">
        <title>Genome sequence of the palaeopolyploid soybean.</title>
        <authorList>
            <person name="Schmutz J."/>
            <person name="Cannon S.B."/>
            <person name="Schlueter J."/>
            <person name="Ma J."/>
            <person name="Mitros T."/>
            <person name="Nelson W."/>
            <person name="Hyten D.L."/>
            <person name="Song Q."/>
            <person name="Thelen J.J."/>
            <person name="Cheng J."/>
            <person name="Xu D."/>
            <person name="Hellsten U."/>
            <person name="May G.D."/>
            <person name="Yu Y."/>
            <person name="Sakurai T."/>
            <person name="Umezawa T."/>
            <person name="Bhattacharyya M.K."/>
            <person name="Sandhu D."/>
            <person name="Valliyodan B."/>
            <person name="Lindquist E."/>
            <person name="Peto M."/>
            <person name="Grant D."/>
            <person name="Shu S."/>
            <person name="Goodstein D."/>
            <person name="Barry K."/>
            <person name="Futrell-Griggs M."/>
            <person name="Abernathy B."/>
            <person name="Du J."/>
            <person name="Tian Z."/>
            <person name="Zhu L."/>
            <person name="Gill N."/>
            <person name="Joshi T."/>
            <person name="Libault M."/>
            <person name="Sethuraman A."/>
            <person name="Zhang X.-C."/>
            <person name="Shinozaki K."/>
            <person name="Nguyen H.T."/>
            <person name="Wing R.A."/>
            <person name="Cregan P."/>
            <person name="Specht J."/>
            <person name="Grimwood J."/>
            <person name="Rokhsar D."/>
            <person name="Stacey G."/>
            <person name="Shoemaker R.C."/>
            <person name="Jackson S.A."/>
        </authorList>
    </citation>
    <scope>NUCLEOTIDE SEQUENCE [LARGE SCALE GENOMIC DNA]</scope>
    <source>
        <strain evidence="3">cv. Williams 82</strain>
        <tissue evidence="2">Callus</tissue>
    </source>
</reference>
<evidence type="ECO:0000313" key="2">
    <source>
        <dbReference type="EMBL" id="KRH20748.1"/>
    </source>
</evidence>
<feature type="transmembrane region" description="Helical" evidence="1">
    <location>
        <begin position="39"/>
        <end position="60"/>
    </location>
</feature>
<accession>A0A0R0GR08</accession>
<dbReference type="Proteomes" id="UP000008827">
    <property type="component" value="Chromosome 13"/>
</dbReference>
<evidence type="ECO:0000313" key="3">
    <source>
        <dbReference type="EnsemblPlants" id="KRH20748"/>
    </source>
</evidence>
<dbReference type="Gramene" id="KRH20748">
    <property type="protein sequence ID" value="KRH20748"/>
    <property type="gene ID" value="GLYMA_13G198000"/>
</dbReference>
<keyword evidence="1" id="KW-0812">Transmembrane</keyword>
<organism evidence="2">
    <name type="scientific">Glycine max</name>
    <name type="common">Soybean</name>
    <name type="synonym">Glycine hispida</name>
    <dbReference type="NCBI Taxonomy" id="3847"/>
    <lineage>
        <taxon>Eukaryota</taxon>
        <taxon>Viridiplantae</taxon>
        <taxon>Streptophyta</taxon>
        <taxon>Embryophyta</taxon>
        <taxon>Tracheophyta</taxon>
        <taxon>Spermatophyta</taxon>
        <taxon>Magnoliopsida</taxon>
        <taxon>eudicotyledons</taxon>
        <taxon>Gunneridae</taxon>
        <taxon>Pentapetalae</taxon>
        <taxon>rosids</taxon>
        <taxon>fabids</taxon>
        <taxon>Fabales</taxon>
        <taxon>Fabaceae</taxon>
        <taxon>Papilionoideae</taxon>
        <taxon>50 kb inversion clade</taxon>
        <taxon>NPAAA clade</taxon>
        <taxon>indigoferoid/millettioid clade</taxon>
        <taxon>Phaseoleae</taxon>
        <taxon>Glycine</taxon>
        <taxon>Glycine subgen. Soja</taxon>
    </lineage>
</organism>
<proteinExistence type="predicted"/>
<reference evidence="3" key="2">
    <citation type="submission" date="2018-02" db="UniProtKB">
        <authorList>
            <consortium name="EnsemblPlants"/>
        </authorList>
    </citation>
    <scope>IDENTIFICATION</scope>
    <source>
        <strain evidence="3">Williams 82</strain>
    </source>
</reference>
<dbReference type="EnsemblPlants" id="KRH20748">
    <property type="protein sequence ID" value="KRH20748"/>
    <property type="gene ID" value="GLYMA_13G198000"/>
</dbReference>